<comment type="caution">
    <text evidence="3">The sequence shown here is derived from an EMBL/GenBank/DDBJ whole genome shotgun (WGS) entry which is preliminary data.</text>
</comment>
<evidence type="ECO:0000259" key="2">
    <source>
        <dbReference type="Pfam" id="PF01494"/>
    </source>
</evidence>
<keyword evidence="1" id="KW-0732">Signal</keyword>
<dbReference type="InterPro" id="IPR002938">
    <property type="entry name" value="FAD-bd"/>
</dbReference>
<organism evidence="3 4">
    <name type="scientific">Streptomyces gamaensis</name>
    <dbReference type="NCBI Taxonomy" id="1763542"/>
    <lineage>
        <taxon>Bacteria</taxon>
        <taxon>Bacillati</taxon>
        <taxon>Actinomycetota</taxon>
        <taxon>Actinomycetes</taxon>
        <taxon>Kitasatosporales</taxon>
        <taxon>Streptomycetaceae</taxon>
        <taxon>Streptomyces</taxon>
    </lineage>
</organism>
<gene>
    <name evidence="3" type="ORF">ACFP1Z_24765</name>
</gene>
<dbReference type="Gene3D" id="3.50.50.60">
    <property type="entry name" value="FAD/NAD(P)-binding domain"/>
    <property type="match status" value="1"/>
</dbReference>
<name>A0ABW0Z3K0_9ACTN</name>
<dbReference type="InterPro" id="IPR036188">
    <property type="entry name" value="FAD/NAD-bd_sf"/>
</dbReference>
<dbReference type="RefSeq" id="WP_390319580.1">
    <property type="nucleotide sequence ID" value="NZ_JBHSPB010000017.1"/>
</dbReference>
<sequence length="475" mass="49978">MSTCTPTAPGRAVVLGAGMAGLLAAAALAGHAEEVVVLDRDRLPAGAAPRKGLPQARHAHLLMSGGVRTVEELLPGTQRSWAAAGVRRIGLPDGLVAQSPEGWYPRRPGEEYVLTGTRDLLDAVLRERVRALPGVELREGTEAVALLGDARRVTGVRVRDAATGAQGSLEAALVVDASGRGAQSLQRLAGIGLPPVREESVDSGLVYASRFFAAPGGDGPFPLVSVQPDRVAGRPGQGAVLVPVEDGRWLVTLSGTRGGEPSREEGEFERFARRLRHPLIADLIARATPLSGVHLTRSTVNRRRFHERSSVWPEGFVATGDAVATFNPVYGQGMSVAARSAAVLRAVLGERPLGSAGLARRAQRRIGRVVAGSWELAVGEDSTYPGVVGRRPPLGTRLLHGYVQRMMRTATVDPLVLRSLMAVMTMSAPVTELLRPAVALAVARGPGRTRPDGPPITAAELALCGLEPRRPAGPC</sequence>
<dbReference type="SUPFAM" id="SSF51905">
    <property type="entry name" value="FAD/NAD(P)-binding domain"/>
    <property type="match status" value="1"/>
</dbReference>
<dbReference type="Pfam" id="PF01494">
    <property type="entry name" value="FAD_binding_3"/>
    <property type="match status" value="1"/>
</dbReference>
<protein>
    <submittedName>
        <fullName evidence="3">FAD-dependent monooxygenase</fullName>
    </submittedName>
</protein>
<keyword evidence="3" id="KW-0503">Monooxygenase</keyword>
<dbReference type="Gene3D" id="3.30.9.100">
    <property type="match status" value="1"/>
</dbReference>
<dbReference type="GO" id="GO:0004497">
    <property type="term" value="F:monooxygenase activity"/>
    <property type="evidence" value="ECO:0007669"/>
    <property type="project" value="UniProtKB-KW"/>
</dbReference>
<feature type="signal peptide" evidence="1">
    <location>
        <begin position="1"/>
        <end position="32"/>
    </location>
</feature>
<feature type="chain" id="PRO_5045063314" evidence="1">
    <location>
        <begin position="33"/>
        <end position="475"/>
    </location>
</feature>
<feature type="domain" description="FAD-binding" evidence="2">
    <location>
        <begin position="13"/>
        <end position="356"/>
    </location>
</feature>
<evidence type="ECO:0000313" key="4">
    <source>
        <dbReference type="Proteomes" id="UP001596083"/>
    </source>
</evidence>
<proteinExistence type="predicted"/>
<accession>A0ABW0Z3K0</accession>
<keyword evidence="3" id="KW-0560">Oxidoreductase</keyword>
<dbReference type="PANTHER" id="PTHR43422">
    <property type="entry name" value="THIAMINE THIAZOLE SYNTHASE"/>
    <property type="match status" value="1"/>
</dbReference>
<evidence type="ECO:0000256" key="1">
    <source>
        <dbReference type="SAM" id="SignalP"/>
    </source>
</evidence>
<evidence type="ECO:0000313" key="3">
    <source>
        <dbReference type="EMBL" id="MFC5723380.1"/>
    </source>
</evidence>
<reference evidence="4" key="1">
    <citation type="journal article" date="2019" name="Int. J. Syst. Evol. Microbiol.">
        <title>The Global Catalogue of Microorganisms (GCM) 10K type strain sequencing project: providing services to taxonomists for standard genome sequencing and annotation.</title>
        <authorList>
            <consortium name="The Broad Institute Genomics Platform"/>
            <consortium name="The Broad Institute Genome Sequencing Center for Infectious Disease"/>
            <person name="Wu L."/>
            <person name="Ma J."/>
        </authorList>
    </citation>
    <scope>NUCLEOTIDE SEQUENCE [LARGE SCALE GENOMIC DNA]</scope>
    <source>
        <strain evidence="4">CGMCC 4.7304</strain>
    </source>
</reference>
<dbReference type="EMBL" id="JBHSPB010000017">
    <property type="protein sequence ID" value="MFC5723380.1"/>
    <property type="molecule type" value="Genomic_DNA"/>
</dbReference>
<keyword evidence="4" id="KW-1185">Reference proteome</keyword>
<dbReference type="Proteomes" id="UP001596083">
    <property type="component" value="Unassembled WGS sequence"/>
</dbReference>
<dbReference type="PANTHER" id="PTHR43422:SF3">
    <property type="entry name" value="THIAMINE THIAZOLE SYNTHASE"/>
    <property type="match status" value="1"/>
</dbReference>